<dbReference type="RefSeq" id="WP_277568055.1">
    <property type="nucleotide sequence ID" value="NZ_JAPDHZ010000006.1"/>
</dbReference>
<evidence type="ECO:0000313" key="8">
    <source>
        <dbReference type="EMBL" id="MDG0794300.1"/>
    </source>
</evidence>
<dbReference type="AlphaFoldDB" id="A0A9X4QQZ6"/>
<feature type="transmembrane region" description="Helical" evidence="6">
    <location>
        <begin position="65"/>
        <end position="83"/>
    </location>
</feature>
<feature type="transmembrane region" description="Helical" evidence="6">
    <location>
        <begin position="267"/>
        <end position="286"/>
    </location>
</feature>
<keyword evidence="4 6" id="KW-1133">Transmembrane helix</keyword>
<comment type="caution">
    <text evidence="8">The sequence shown here is derived from an EMBL/GenBank/DDBJ whole genome shotgun (WGS) entry which is preliminary data.</text>
</comment>
<dbReference type="PANTHER" id="PTHR32322:SF9">
    <property type="entry name" value="AMINO-ACID METABOLITE EFFLUX PUMP-RELATED"/>
    <property type="match status" value="1"/>
</dbReference>
<comment type="subcellular location">
    <subcellularLocation>
        <location evidence="1">Endomembrane system</location>
        <topology evidence="1">Multi-pass membrane protein</topology>
    </subcellularLocation>
</comment>
<evidence type="ECO:0000256" key="3">
    <source>
        <dbReference type="ARBA" id="ARBA00022692"/>
    </source>
</evidence>
<feature type="transmembrane region" description="Helical" evidence="6">
    <location>
        <begin position="33"/>
        <end position="53"/>
    </location>
</feature>
<feature type="transmembrane region" description="Helical" evidence="6">
    <location>
        <begin position="177"/>
        <end position="200"/>
    </location>
</feature>
<dbReference type="InterPro" id="IPR000620">
    <property type="entry name" value="EamA_dom"/>
</dbReference>
<sequence length="311" mass="33265">MPKAVYVALVLLSLIWGGSFYFIKMLVDDFGSWGVSFLRSAFGLVSVTAIMLAMRKPFGFRGVRWPAMAFVAIVNTALPWFLIAHSETRLDSGVASILNATTPLWTIIIGVAAFRATSNRYQWLGIAIAFAGVALLLGITPSAVSSIDAAGLLLMLAATLCYGLGSQLSKRVLTGYSMYQLTFGTLLCSTVASGVMALVAEPFPIESIGDGTNLLMLLGLGVFGSGVGYILFYYIILAASAEFATMVTYLVPCTALVWAYSLLGEHIGWNMLAGLVVILGGVYLAGRRSGHCPRCKPRKYQINKRSGLASL</sequence>
<dbReference type="Proteomes" id="UP001153387">
    <property type="component" value="Unassembled WGS sequence"/>
</dbReference>
<dbReference type="Pfam" id="PF00892">
    <property type="entry name" value="EamA"/>
    <property type="match status" value="2"/>
</dbReference>
<reference evidence="8 9" key="1">
    <citation type="submission" date="2022-10" db="EMBL/GenBank/DDBJ databases">
        <title>Comparative genomic analysis of Cohnella hashimotonis sp. nov., isolated from the International Space Station.</title>
        <authorList>
            <person name="Simpson A."/>
            <person name="Venkateswaran K."/>
        </authorList>
    </citation>
    <scope>NUCLEOTIDE SEQUENCE [LARGE SCALE GENOMIC DNA]</scope>
    <source>
        <strain evidence="8 9">DSM 18997</strain>
    </source>
</reference>
<evidence type="ECO:0000256" key="4">
    <source>
        <dbReference type="ARBA" id="ARBA00022989"/>
    </source>
</evidence>
<feature type="transmembrane region" description="Helical" evidence="6">
    <location>
        <begin position="146"/>
        <end position="165"/>
    </location>
</feature>
<evidence type="ECO:0000313" key="9">
    <source>
        <dbReference type="Proteomes" id="UP001153387"/>
    </source>
</evidence>
<dbReference type="PANTHER" id="PTHR32322">
    <property type="entry name" value="INNER MEMBRANE TRANSPORTER"/>
    <property type="match status" value="1"/>
</dbReference>
<evidence type="ECO:0000256" key="5">
    <source>
        <dbReference type="ARBA" id="ARBA00023136"/>
    </source>
</evidence>
<organism evidence="8 9">
    <name type="scientific">Cohnella ginsengisoli</name>
    <dbReference type="NCBI Taxonomy" id="425004"/>
    <lineage>
        <taxon>Bacteria</taxon>
        <taxon>Bacillati</taxon>
        <taxon>Bacillota</taxon>
        <taxon>Bacilli</taxon>
        <taxon>Bacillales</taxon>
        <taxon>Paenibacillaceae</taxon>
        <taxon>Cohnella</taxon>
    </lineage>
</organism>
<feature type="transmembrane region" description="Helical" evidence="6">
    <location>
        <begin position="212"/>
        <end position="236"/>
    </location>
</feature>
<evidence type="ECO:0000256" key="6">
    <source>
        <dbReference type="SAM" id="Phobius"/>
    </source>
</evidence>
<evidence type="ECO:0000256" key="1">
    <source>
        <dbReference type="ARBA" id="ARBA00004127"/>
    </source>
</evidence>
<gene>
    <name evidence="8" type="ORF">OMP38_28285</name>
</gene>
<keyword evidence="3 6" id="KW-0812">Transmembrane</keyword>
<evidence type="ECO:0000259" key="7">
    <source>
        <dbReference type="Pfam" id="PF00892"/>
    </source>
</evidence>
<feature type="domain" description="EamA" evidence="7">
    <location>
        <begin position="150"/>
        <end position="285"/>
    </location>
</feature>
<feature type="transmembrane region" description="Helical" evidence="6">
    <location>
        <begin position="121"/>
        <end position="140"/>
    </location>
</feature>
<proteinExistence type="inferred from homology"/>
<feature type="transmembrane region" description="Helical" evidence="6">
    <location>
        <begin position="243"/>
        <end position="261"/>
    </location>
</feature>
<dbReference type="InterPro" id="IPR037185">
    <property type="entry name" value="EmrE-like"/>
</dbReference>
<dbReference type="GO" id="GO:0016020">
    <property type="term" value="C:membrane"/>
    <property type="evidence" value="ECO:0007669"/>
    <property type="project" value="UniProtKB-SubCell"/>
</dbReference>
<dbReference type="InterPro" id="IPR050638">
    <property type="entry name" value="AA-Vitamin_Transporters"/>
</dbReference>
<comment type="similarity">
    <text evidence="2">Belongs to the EamA transporter family.</text>
</comment>
<feature type="domain" description="EamA" evidence="7">
    <location>
        <begin position="6"/>
        <end position="137"/>
    </location>
</feature>
<dbReference type="SUPFAM" id="SSF103481">
    <property type="entry name" value="Multidrug resistance efflux transporter EmrE"/>
    <property type="match status" value="2"/>
</dbReference>
<evidence type="ECO:0000256" key="2">
    <source>
        <dbReference type="ARBA" id="ARBA00007362"/>
    </source>
</evidence>
<protein>
    <submittedName>
        <fullName evidence="8">DMT family transporter</fullName>
    </submittedName>
</protein>
<feature type="transmembrane region" description="Helical" evidence="6">
    <location>
        <begin position="95"/>
        <end position="114"/>
    </location>
</feature>
<accession>A0A9X4QQZ6</accession>
<keyword evidence="5 6" id="KW-0472">Membrane</keyword>
<keyword evidence="9" id="KW-1185">Reference proteome</keyword>
<name>A0A9X4QQZ6_9BACL</name>
<dbReference type="EMBL" id="JAPDHZ010000006">
    <property type="protein sequence ID" value="MDG0794300.1"/>
    <property type="molecule type" value="Genomic_DNA"/>
</dbReference>